<proteinExistence type="predicted"/>
<evidence type="ECO:0000313" key="4">
    <source>
        <dbReference type="Proteomes" id="UP001172055"/>
    </source>
</evidence>
<accession>A0ABT8N156</accession>
<dbReference type="EMBL" id="JAUJWV010000001">
    <property type="protein sequence ID" value="MDN7241615.1"/>
    <property type="molecule type" value="Genomic_DNA"/>
</dbReference>
<dbReference type="RefSeq" id="WP_301723205.1">
    <property type="nucleotide sequence ID" value="NZ_JAUJWV010000001.1"/>
</dbReference>
<dbReference type="Pfam" id="PF00534">
    <property type="entry name" value="Glycos_transf_1"/>
    <property type="match status" value="1"/>
</dbReference>
<gene>
    <name evidence="3" type="ORF">QWY14_07410</name>
</gene>
<dbReference type="Pfam" id="PF13579">
    <property type="entry name" value="Glyco_trans_4_4"/>
    <property type="match status" value="1"/>
</dbReference>
<sequence>MGNKVIHAVTSSISLNLMRGQLNYLRNQGYEVKVISSDGEPVKDFEIAEGVPVLRVSMEREISLVKDFKSLIHCIKVIRKEKPDIVTAGTPKAGLLVTLAAYICGVPTRIYKVRGLRMETATGIKRQILLTAEKISAASATHVLAVSPSLKQRVVELGIAPSNKVVIFGKGSSNGFKIERFQKSAELLKTVAQKKKEYDLTEQHIVLGFVGRMVKDKGIEEMVEAFIKLEKKYANLRLLIVGDYEEGDPVSDKVKQEIKTNSKIIHAGFQKDPVPFYYLMNIFVLLTKREGFSNVSVEAALTGLPVIASNATGAKDTIIDGETGFLVDITNNEDIAGKINLLVSNPELRSQMAANGKKWAEENFSNEQIWEEMNKYYQTLLVSRMNILSDIKSS</sequence>
<dbReference type="CDD" id="cd03808">
    <property type="entry name" value="GT4_CapM-like"/>
    <property type="match status" value="1"/>
</dbReference>
<reference evidence="3 4" key="1">
    <citation type="submission" date="2023-06" db="EMBL/GenBank/DDBJ databases">
        <title>Novel species in genus Planococcus.</title>
        <authorList>
            <person name="Ning S."/>
        </authorList>
    </citation>
    <scope>NUCLEOTIDE SEQUENCE [LARGE SCALE GENOMIC DNA]</scope>
    <source>
        <strain evidence="3 4">N028</strain>
    </source>
</reference>
<comment type="caution">
    <text evidence="3">The sequence shown here is derived from an EMBL/GenBank/DDBJ whole genome shotgun (WGS) entry which is preliminary data.</text>
</comment>
<evidence type="ECO:0000259" key="2">
    <source>
        <dbReference type="Pfam" id="PF13579"/>
    </source>
</evidence>
<dbReference type="Gene3D" id="3.40.50.2000">
    <property type="entry name" value="Glycogen Phosphorylase B"/>
    <property type="match status" value="2"/>
</dbReference>
<dbReference type="Proteomes" id="UP001172055">
    <property type="component" value="Unassembled WGS sequence"/>
</dbReference>
<dbReference type="InterPro" id="IPR028098">
    <property type="entry name" value="Glyco_trans_4-like_N"/>
</dbReference>
<feature type="domain" description="Glycosyltransferase subfamily 4-like N-terminal" evidence="2">
    <location>
        <begin position="21"/>
        <end position="167"/>
    </location>
</feature>
<evidence type="ECO:0000259" key="1">
    <source>
        <dbReference type="Pfam" id="PF00534"/>
    </source>
</evidence>
<evidence type="ECO:0000313" key="3">
    <source>
        <dbReference type="EMBL" id="MDN7241615.1"/>
    </source>
</evidence>
<feature type="domain" description="Glycosyl transferase family 1" evidence="1">
    <location>
        <begin position="194"/>
        <end position="359"/>
    </location>
</feature>
<dbReference type="InterPro" id="IPR001296">
    <property type="entry name" value="Glyco_trans_1"/>
</dbReference>
<dbReference type="PANTHER" id="PTHR12526:SF630">
    <property type="entry name" value="GLYCOSYLTRANSFERASE"/>
    <property type="match status" value="1"/>
</dbReference>
<keyword evidence="4" id="KW-1185">Reference proteome</keyword>
<organism evidence="3 4">
    <name type="scientific">Planococcus shixiaomingii</name>
    <dbReference type="NCBI Taxonomy" id="3058393"/>
    <lineage>
        <taxon>Bacteria</taxon>
        <taxon>Bacillati</taxon>
        <taxon>Bacillota</taxon>
        <taxon>Bacilli</taxon>
        <taxon>Bacillales</taxon>
        <taxon>Caryophanaceae</taxon>
        <taxon>Planococcus</taxon>
    </lineage>
</organism>
<dbReference type="PANTHER" id="PTHR12526">
    <property type="entry name" value="GLYCOSYLTRANSFERASE"/>
    <property type="match status" value="1"/>
</dbReference>
<protein>
    <submittedName>
        <fullName evidence="3">Glycosyltransferase family 4 protein</fullName>
    </submittedName>
</protein>
<name>A0ABT8N156_9BACL</name>
<dbReference type="SUPFAM" id="SSF53756">
    <property type="entry name" value="UDP-Glycosyltransferase/glycogen phosphorylase"/>
    <property type="match status" value="1"/>
</dbReference>